<dbReference type="Proteomes" id="UP000054350">
    <property type="component" value="Unassembled WGS sequence"/>
</dbReference>
<sequence>MLRRTAISAAAVPAARVRIAGMAVAAAHPQQHRARAFSSTPRSFMSGRGALAPSASLPWNTGIKFVPQQQSWVI</sequence>
<organism evidence="1 2">
    <name type="scientific">Allomyces macrogynus (strain ATCC 38327)</name>
    <name type="common">Allomyces javanicus var. macrogynus</name>
    <dbReference type="NCBI Taxonomy" id="578462"/>
    <lineage>
        <taxon>Eukaryota</taxon>
        <taxon>Fungi</taxon>
        <taxon>Fungi incertae sedis</taxon>
        <taxon>Blastocladiomycota</taxon>
        <taxon>Blastocladiomycetes</taxon>
        <taxon>Blastocladiales</taxon>
        <taxon>Blastocladiaceae</taxon>
        <taxon>Allomyces</taxon>
    </lineage>
</organism>
<reference evidence="2" key="2">
    <citation type="submission" date="2009-11" db="EMBL/GenBank/DDBJ databases">
        <title>The Genome Sequence of Allomyces macrogynus strain ATCC 38327.</title>
        <authorList>
            <consortium name="The Broad Institute Genome Sequencing Platform"/>
            <person name="Russ C."/>
            <person name="Cuomo C."/>
            <person name="Shea T."/>
            <person name="Young S.K."/>
            <person name="Zeng Q."/>
            <person name="Koehrsen M."/>
            <person name="Haas B."/>
            <person name="Borodovsky M."/>
            <person name="Guigo R."/>
            <person name="Alvarado L."/>
            <person name="Berlin A."/>
            <person name="Borenstein D."/>
            <person name="Chen Z."/>
            <person name="Engels R."/>
            <person name="Freedman E."/>
            <person name="Gellesch M."/>
            <person name="Goldberg J."/>
            <person name="Griggs A."/>
            <person name="Gujja S."/>
            <person name="Heiman D."/>
            <person name="Hepburn T."/>
            <person name="Howarth C."/>
            <person name="Jen D."/>
            <person name="Larson L."/>
            <person name="Lewis B."/>
            <person name="Mehta T."/>
            <person name="Park D."/>
            <person name="Pearson M."/>
            <person name="Roberts A."/>
            <person name="Saif S."/>
            <person name="Shenoy N."/>
            <person name="Sisk P."/>
            <person name="Stolte C."/>
            <person name="Sykes S."/>
            <person name="Walk T."/>
            <person name="White J."/>
            <person name="Yandava C."/>
            <person name="Burger G."/>
            <person name="Gray M.W."/>
            <person name="Holland P.W.H."/>
            <person name="King N."/>
            <person name="Lang F.B.F."/>
            <person name="Roger A.J."/>
            <person name="Ruiz-Trillo I."/>
            <person name="Lander E."/>
            <person name="Nusbaum C."/>
        </authorList>
    </citation>
    <scope>NUCLEOTIDE SEQUENCE [LARGE SCALE GENOMIC DNA]</scope>
    <source>
        <strain evidence="2">ATCC 38327</strain>
    </source>
</reference>
<dbReference type="AlphaFoldDB" id="A0A0L0SRY7"/>
<evidence type="ECO:0000313" key="2">
    <source>
        <dbReference type="Proteomes" id="UP000054350"/>
    </source>
</evidence>
<protein>
    <submittedName>
        <fullName evidence="1">Uncharacterized protein</fullName>
    </submittedName>
</protein>
<keyword evidence="2" id="KW-1185">Reference proteome</keyword>
<dbReference type="VEuPathDB" id="FungiDB:AMAG_19434"/>
<gene>
    <name evidence="1" type="ORF">AMAG_19434</name>
</gene>
<proteinExistence type="predicted"/>
<dbReference type="EMBL" id="GG745346">
    <property type="protein sequence ID" value="KNE65119.1"/>
    <property type="molecule type" value="Genomic_DNA"/>
</dbReference>
<name>A0A0L0SRY7_ALLM3</name>
<evidence type="ECO:0000313" key="1">
    <source>
        <dbReference type="EMBL" id="KNE65119.1"/>
    </source>
</evidence>
<accession>A0A0L0SRY7</accession>
<reference evidence="1 2" key="1">
    <citation type="submission" date="2009-11" db="EMBL/GenBank/DDBJ databases">
        <title>Annotation of Allomyces macrogynus ATCC 38327.</title>
        <authorList>
            <consortium name="The Broad Institute Genome Sequencing Platform"/>
            <person name="Russ C."/>
            <person name="Cuomo C."/>
            <person name="Burger G."/>
            <person name="Gray M.W."/>
            <person name="Holland P.W.H."/>
            <person name="King N."/>
            <person name="Lang F.B.F."/>
            <person name="Roger A.J."/>
            <person name="Ruiz-Trillo I."/>
            <person name="Young S.K."/>
            <person name="Zeng Q."/>
            <person name="Gargeya S."/>
            <person name="Fitzgerald M."/>
            <person name="Haas B."/>
            <person name="Abouelleil A."/>
            <person name="Alvarado L."/>
            <person name="Arachchi H.M."/>
            <person name="Berlin A."/>
            <person name="Chapman S.B."/>
            <person name="Gearin G."/>
            <person name="Goldberg J."/>
            <person name="Griggs A."/>
            <person name="Gujja S."/>
            <person name="Hansen M."/>
            <person name="Heiman D."/>
            <person name="Howarth C."/>
            <person name="Larimer J."/>
            <person name="Lui A."/>
            <person name="MacDonald P.J.P."/>
            <person name="McCowen C."/>
            <person name="Montmayeur A."/>
            <person name="Murphy C."/>
            <person name="Neiman D."/>
            <person name="Pearson M."/>
            <person name="Priest M."/>
            <person name="Roberts A."/>
            <person name="Saif S."/>
            <person name="Shea T."/>
            <person name="Sisk P."/>
            <person name="Stolte C."/>
            <person name="Sykes S."/>
            <person name="Wortman J."/>
            <person name="Nusbaum C."/>
            <person name="Birren B."/>
        </authorList>
    </citation>
    <scope>NUCLEOTIDE SEQUENCE [LARGE SCALE GENOMIC DNA]</scope>
    <source>
        <strain evidence="1 2">ATCC 38327</strain>
    </source>
</reference>